<dbReference type="Pfam" id="PF07521">
    <property type="entry name" value="RMMBL"/>
    <property type="match status" value="1"/>
</dbReference>
<dbReference type="SUPFAM" id="SSF56281">
    <property type="entry name" value="Metallo-hydrolase/oxidoreductase"/>
    <property type="match status" value="1"/>
</dbReference>
<keyword evidence="3" id="KW-1185">Reference proteome</keyword>
<dbReference type="CDD" id="cd07714">
    <property type="entry name" value="RNaseJ_MBL-fold"/>
    <property type="match status" value="1"/>
</dbReference>
<dbReference type="AlphaFoldDB" id="A0A9N8VLX9"/>
<dbReference type="Gene3D" id="3.10.20.580">
    <property type="match status" value="1"/>
</dbReference>
<proteinExistence type="predicted"/>
<dbReference type="Gene3D" id="3.60.15.10">
    <property type="entry name" value="Ribonuclease Z/Hydroxyacylglutathione hydrolase-like"/>
    <property type="match status" value="2"/>
</dbReference>
<dbReference type="OrthoDB" id="2414048at2759"/>
<dbReference type="PROSITE" id="PS01292">
    <property type="entry name" value="UPF0036"/>
    <property type="match status" value="1"/>
</dbReference>
<reference evidence="2" key="1">
    <citation type="submission" date="2021-06" db="EMBL/GenBank/DDBJ databases">
        <authorList>
            <person name="Kallberg Y."/>
            <person name="Tangrot J."/>
            <person name="Rosling A."/>
        </authorList>
    </citation>
    <scope>NUCLEOTIDE SEQUENCE</scope>
    <source>
        <strain evidence="2">IN212</strain>
    </source>
</reference>
<organism evidence="2 3">
    <name type="scientific">Racocetra fulgida</name>
    <dbReference type="NCBI Taxonomy" id="60492"/>
    <lineage>
        <taxon>Eukaryota</taxon>
        <taxon>Fungi</taxon>
        <taxon>Fungi incertae sedis</taxon>
        <taxon>Mucoromycota</taxon>
        <taxon>Glomeromycotina</taxon>
        <taxon>Glomeromycetes</taxon>
        <taxon>Diversisporales</taxon>
        <taxon>Gigasporaceae</taxon>
        <taxon>Racocetra</taxon>
    </lineage>
</organism>
<dbReference type="PANTHER" id="PTHR43694:SF1">
    <property type="entry name" value="RIBONUCLEASE J"/>
    <property type="match status" value="1"/>
</dbReference>
<dbReference type="Proteomes" id="UP000789396">
    <property type="component" value="Unassembled WGS sequence"/>
</dbReference>
<comment type="caution">
    <text evidence="2">The sequence shown here is derived from an EMBL/GenBank/DDBJ whole genome shotgun (WGS) entry which is preliminary data.</text>
</comment>
<dbReference type="EMBL" id="CAJVPZ010000102">
    <property type="protein sequence ID" value="CAG8452930.1"/>
    <property type="molecule type" value="Genomic_DNA"/>
</dbReference>
<dbReference type="InterPro" id="IPR001587">
    <property type="entry name" value="RNase_J_CS"/>
</dbReference>
<dbReference type="InterPro" id="IPR036866">
    <property type="entry name" value="RibonucZ/Hydroxyglut_hydro"/>
</dbReference>
<accession>A0A9N8VLX9</accession>
<evidence type="ECO:0000259" key="1">
    <source>
        <dbReference type="SMART" id="SM00849"/>
    </source>
</evidence>
<dbReference type="InterPro" id="IPR011108">
    <property type="entry name" value="RMMBL"/>
</dbReference>
<gene>
    <name evidence="2" type="ORF">RFULGI_LOCUS320</name>
</gene>
<dbReference type="Pfam" id="PF22505">
    <property type="entry name" value="RNase_J_b_CASP"/>
    <property type="match status" value="2"/>
</dbReference>
<dbReference type="InterPro" id="IPR001279">
    <property type="entry name" value="Metallo-B-lactamas"/>
</dbReference>
<dbReference type="Pfam" id="PF00753">
    <property type="entry name" value="Lactamase_B"/>
    <property type="match status" value="1"/>
</dbReference>
<protein>
    <submittedName>
        <fullName evidence="2">10872_t:CDS:1</fullName>
    </submittedName>
</protein>
<evidence type="ECO:0000313" key="3">
    <source>
        <dbReference type="Proteomes" id="UP000789396"/>
    </source>
</evidence>
<dbReference type="PANTHER" id="PTHR43694">
    <property type="entry name" value="RIBONUCLEASE J"/>
    <property type="match status" value="1"/>
</dbReference>
<sequence>MSNLKIFALGGLHEVGKNCYCIEKSEDLIIVDYGVLFINNNNLADGAIPDFTYLQENSQKIKGLFITHAHEDHIGGIPYLLQFLPPIPIYGSEFSISYLKQKLGVRNKNRLIIFSDDTIIRTNEFRISFFRVTHSIPGSFGLIVEVIADQSRLVLTGDFKFDWWKETGEKTDLAKLAEVGKKGVDLLLSESTNAEIEGNTPSEIRVIKRLESIITEASGRVIITSFASNVYRLKKVIEIAQKTQKKIALLVFLPAASISKIRKNKLIIFCTGSQGEEKAVLSLEPGDTIILTSSPIMDNRLNVEIVSNKLFALGAQIYENSKEDLLHASGHACQEDLKLMLKLVNPTYLMPIHGDFRMLKNHGYLAEELGVAATNVFVCANGEVVEAREKKFFLSGEKIAATPHYIFDKKLVPAKEMNNSLKLRERMARGGVVLIVIFRPPGEEKLTELPYIFTYGFINMEKNQETIKNYTEDQLLKD</sequence>
<dbReference type="SMART" id="SM00849">
    <property type="entry name" value="Lactamase_B"/>
    <property type="match status" value="1"/>
</dbReference>
<feature type="domain" description="Metallo-beta-lactamase" evidence="1">
    <location>
        <begin position="16"/>
        <end position="208"/>
    </location>
</feature>
<dbReference type="InterPro" id="IPR055132">
    <property type="entry name" value="RNase_J_b_CASP"/>
</dbReference>
<name>A0A9N8VLX9_9GLOM</name>
<evidence type="ECO:0000313" key="2">
    <source>
        <dbReference type="EMBL" id="CAG8452930.1"/>
    </source>
</evidence>